<keyword evidence="1" id="KW-0472">Membrane</keyword>
<keyword evidence="1" id="KW-0812">Transmembrane</keyword>
<evidence type="ECO:0000256" key="1">
    <source>
        <dbReference type="SAM" id="Phobius"/>
    </source>
</evidence>
<dbReference type="AlphaFoldDB" id="A0A6J4VGH2"/>
<name>A0A6J4VGH2_9BACT</name>
<keyword evidence="1" id="KW-1133">Transmembrane helix</keyword>
<accession>A0A6J4VGH2</accession>
<proteinExistence type="predicted"/>
<organism evidence="2">
    <name type="scientific">uncultured Thermomicrobiales bacterium</name>
    <dbReference type="NCBI Taxonomy" id="1645740"/>
    <lineage>
        <taxon>Bacteria</taxon>
        <taxon>Pseudomonadati</taxon>
        <taxon>Thermomicrobiota</taxon>
        <taxon>Thermomicrobia</taxon>
        <taxon>Thermomicrobiales</taxon>
        <taxon>environmental samples</taxon>
    </lineage>
</organism>
<sequence length="50" mass="5548">MTSCLRFSNRGRLTYFLIGAMTALSEQIIAVFITNGRMPRAPGSLVESIR</sequence>
<gene>
    <name evidence="2" type="ORF">AVDCRST_MAG87-3073</name>
</gene>
<protein>
    <submittedName>
        <fullName evidence="2">Uncharacterized protein</fullName>
    </submittedName>
</protein>
<dbReference type="EMBL" id="CADCWJ010000675">
    <property type="protein sequence ID" value="CAA9578211.1"/>
    <property type="molecule type" value="Genomic_DNA"/>
</dbReference>
<feature type="transmembrane region" description="Helical" evidence="1">
    <location>
        <begin position="12"/>
        <end position="33"/>
    </location>
</feature>
<reference evidence="2" key="1">
    <citation type="submission" date="2020-02" db="EMBL/GenBank/DDBJ databases">
        <authorList>
            <person name="Meier V. D."/>
        </authorList>
    </citation>
    <scope>NUCLEOTIDE SEQUENCE</scope>
    <source>
        <strain evidence="2">AVDCRST_MAG87</strain>
    </source>
</reference>
<evidence type="ECO:0000313" key="2">
    <source>
        <dbReference type="EMBL" id="CAA9578211.1"/>
    </source>
</evidence>